<organism evidence="7 8">
    <name type="scientific">Colwellia psychrerythraea</name>
    <name type="common">Vibrio psychroerythus</name>
    <dbReference type="NCBI Taxonomy" id="28229"/>
    <lineage>
        <taxon>Bacteria</taxon>
        <taxon>Pseudomonadati</taxon>
        <taxon>Pseudomonadota</taxon>
        <taxon>Gammaproteobacteria</taxon>
        <taxon>Alteromonadales</taxon>
        <taxon>Colwelliaceae</taxon>
        <taxon>Colwellia</taxon>
    </lineage>
</organism>
<dbReference type="Pfam" id="PF00376">
    <property type="entry name" value="MerR"/>
    <property type="match status" value="1"/>
</dbReference>
<accession>A0A099KD97</accession>
<dbReference type="PRINTS" id="PR00040">
    <property type="entry name" value="HTHMERR"/>
</dbReference>
<dbReference type="GO" id="GO:0045893">
    <property type="term" value="P:positive regulation of DNA-templated transcription"/>
    <property type="evidence" value="ECO:0007669"/>
    <property type="project" value="InterPro"/>
</dbReference>
<dbReference type="Gene3D" id="1.10.1660.10">
    <property type="match status" value="1"/>
</dbReference>
<keyword evidence="4" id="KW-0238">DNA-binding</keyword>
<proteinExistence type="predicted"/>
<dbReference type="PROSITE" id="PS50937">
    <property type="entry name" value="HTH_MERR_2"/>
    <property type="match status" value="1"/>
</dbReference>
<keyword evidence="5" id="KW-0804">Transcription</keyword>
<evidence type="ECO:0000256" key="3">
    <source>
        <dbReference type="ARBA" id="ARBA00023015"/>
    </source>
</evidence>
<dbReference type="InterPro" id="IPR047057">
    <property type="entry name" value="MerR_fam"/>
</dbReference>
<evidence type="ECO:0000313" key="7">
    <source>
        <dbReference type="EMBL" id="KGJ87538.1"/>
    </source>
</evidence>
<name>A0A099KD97_COLPS</name>
<keyword evidence="2" id="KW-0963">Cytoplasm</keyword>
<evidence type="ECO:0000256" key="2">
    <source>
        <dbReference type="ARBA" id="ARBA00022490"/>
    </source>
</evidence>
<dbReference type="Proteomes" id="UP000029843">
    <property type="component" value="Unassembled WGS sequence"/>
</dbReference>
<dbReference type="InterPro" id="IPR000551">
    <property type="entry name" value="MerR-type_HTH_dom"/>
</dbReference>
<dbReference type="SUPFAM" id="SSF46955">
    <property type="entry name" value="Putative DNA-binding domain"/>
    <property type="match status" value="1"/>
</dbReference>
<evidence type="ECO:0000256" key="1">
    <source>
        <dbReference type="ARBA" id="ARBA00004496"/>
    </source>
</evidence>
<dbReference type="CDD" id="cd01108">
    <property type="entry name" value="HTH_CueR"/>
    <property type="match status" value="1"/>
</dbReference>
<gene>
    <name evidence="7" type="ORF">ND2E_4276</name>
</gene>
<dbReference type="RefSeq" id="WP_033095257.1">
    <property type="nucleotide sequence ID" value="NZ_JQED01000053.1"/>
</dbReference>
<keyword evidence="3" id="KW-0805">Transcription regulation</keyword>
<protein>
    <submittedName>
        <fullName evidence="7">Cu-responsive transcriptional regulator CueR, MerR family</fullName>
    </submittedName>
</protein>
<dbReference type="PANTHER" id="PTHR30204">
    <property type="entry name" value="REDOX-CYCLING DRUG-SENSING TRANSCRIPTIONAL ACTIVATOR SOXR"/>
    <property type="match status" value="1"/>
</dbReference>
<dbReference type="InterPro" id="IPR011789">
    <property type="entry name" value="CueR"/>
</dbReference>
<dbReference type="InterPro" id="IPR009061">
    <property type="entry name" value="DNA-bd_dom_put_sf"/>
</dbReference>
<dbReference type="GO" id="GO:0005737">
    <property type="term" value="C:cytoplasm"/>
    <property type="evidence" value="ECO:0007669"/>
    <property type="project" value="UniProtKB-SubCell"/>
</dbReference>
<dbReference type="NCBIfam" id="TIGR02044">
    <property type="entry name" value="CueR"/>
    <property type="match status" value="1"/>
</dbReference>
<dbReference type="AlphaFoldDB" id="A0A099KD97"/>
<dbReference type="InterPro" id="IPR015358">
    <property type="entry name" value="Tscrpt_reg_MerR_DNA-bd"/>
</dbReference>
<dbReference type="PANTHER" id="PTHR30204:SF94">
    <property type="entry name" value="HEAVY METAL-DEPENDENT TRANSCRIPTIONAL REGULATOR HI_0293-RELATED"/>
    <property type="match status" value="1"/>
</dbReference>
<dbReference type="EMBL" id="JQED01000053">
    <property type="protein sequence ID" value="KGJ87538.1"/>
    <property type="molecule type" value="Genomic_DNA"/>
</dbReference>
<dbReference type="GO" id="GO:0003677">
    <property type="term" value="F:DNA binding"/>
    <property type="evidence" value="ECO:0007669"/>
    <property type="project" value="UniProtKB-KW"/>
</dbReference>
<dbReference type="SMART" id="SM00422">
    <property type="entry name" value="HTH_MERR"/>
    <property type="match status" value="1"/>
</dbReference>
<comment type="caution">
    <text evidence="7">The sequence shown here is derived from an EMBL/GenBank/DDBJ whole genome shotgun (WGS) entry which is preliminary data.</text>
</comment>
<dbReference type="GO" id="GO:0003700">
    <property type="term" value="F:DNA-binding transcription factor activity"/>
    <property type="evidence" value="ECO:0007669"/>
    <property type="project" value="InterPro"/>
</dbReference>
<dbReference type="PROSITE" id="PS00552">
    <property type="entry name" value="HTH_MERR_1"/>
    <property type="match status" value="1"/>
</dbReference>
<dbReference type="Pfam" id="PF09278">
    <property type="entry name" value="MerR-DNA-bind"/>
    <property type="match status" value="1"/>
</dbReference>
<evidence type="ECO:0000256" key="5">
    <source>
        <dbReference type="ARBA" id="ARBA00023163"/>
    </source>
</evidence>
<evidence type="ECO:0000259" key="6">
    <source>
        <dbReference type="PROSITE" id="PS50937"/>
    </source>
</evidence>
<evidence type="ECO:0000313" key="8">
    <source>
        <dbReference type="Proteomes" id="UP000029843"/>
    </source>
</evidence>
<dbReference type="OrthoDB" id="9802039at2"/>
<sequence length="136" mass="15452">MDKLVTIGKAASLTGVSAKMIRYYEEIGVLKEANRTASGYRLYNQGQLQQLGFIRRARNLGFSMTEIQSLLNFWLDTDRESRDVKQLALSHLHEINEKIVELEQMREVLQKLADKCDGDDSPDCPILEGLAQFSSE</sequence>
<dbReference type="GO" id="GO:0005507">
    <property type="term" value="F:copper ion binding"/>
    <property type="evidence" value="ECO:0007669"/>
    <property type="project" value="InterPro"/>
</dbReference>
<evidence type="ECO:0000256" key="4">
    <source>
        <dbReference type="ARBA" id="ARBA00023125"/>
    </source>
</evidence>
<reference evidence="7 8" key="1">
    <citation type="submission" date="2014-08" db="EMBL/GenBank/DDBJ databases">
        <title>Genomic and Phenotypic Diversity of Colwellia psychrerythraea strains from Disparate Marine Basins.</title>
        <authorList>
            <person name="Techtmann S.M."/>
            <person name="Stelling S.C."/>
            <person name="Utturkar S.M."/>
            <person name="Alshibli N."/>
            <person name="Harris A."/>
            <person name="Brown S.D."/>
            <person name="Hazen T.C."/>
        </authorList>
    </citation>
    <scope>NUCLEOTIDE SEQUENCE [LARGE SCALE GENOMIC DNA]</scope>
    <source>
        <strain evidence="7 8">ND2E</strain>
    </source>
</reference>
<feature type="domain" description="HTH merR-type" evidence="6">
    <location>
        <begin position="4"/>
        <end position="73"/>
    </location>
</feature>
<dbReference type="PATRIC" id="fig|28229.4.peg.3636"/>
<comment type="subcellular location">
    <subcellularLocation>
        <location evidence="1">Cytoplasm</location>
    </subcellularLocation>
</comment>